<evidence type="ECO:0000313" key="3">
    <source>
        <dbReference type="EMBL" id="SEU21140.1"/>
    </source>
</evidence>
<dbReference type="Proteomes" id="UP000321514">
    <property type="component" value="Unassembled WGS sequence"/>
</dbReference>
<dbReference type="AlphaFoldDB" id="A0A511T404"/>
<dbReference type="EMBL" id="FOIB01000006">
    <property type="protein sequence ID" value="SEU21140.1"/>
    <property type="molecule type" value="Genomic_DNA"/>
</dbReference>
<reference evidence="2 5" key="2">
    <citation type="submission" date="2019-07" db="EMBL/GenBank/DDBJ databases">
        <title>Whole genome shotgun sequence of Myxococcus fulvus NBRC 100333.</title>
        <authorList>
            <person name="Hosoyama A."/>
            <person name="Uohara A."/>
            <person name="Ohji S."/>
            <person name="Ichikawa N."/>
        </authorList>
    </citation>
    <scope>NUCLEOTIDE SEQUENCE [LARGE SCALE GENOMIC DNA]</scope>
    <source>
        <strain evidence="2 5">NBRC 100333</strain>
    </source>
</reference>
<name>A0A511T404_MYXFU</name>
<keyword evidence="1" id="KW-1133">Transmembrane helix</keyword>
<evidence type="ECO:0000256" key="1">
    <source>
        <dbReference type="SAM" id="Phobius"/>
    </source>
</evidence>
<organism evidence="2 5">
    <name type="scientific">Myxococcus fulvus</name>
    <dbReference type="NCBI Taxonomy" id="33"/>
    <lineage>
        <taxon>Bacteria</taxon>
        <taxon>Pseudomonadati</taxon>
        <taxon>Myxococcota</taxon>
        <taxon>Myxococcia</taxon>
        <taxon>Myxococcales</taxon>
        <taxon>Cystobacterineae</taxon>
        <taxon>Myxococcaceae</taxon>
        <taxon>Myxococcus</taxon>
    </lineage>
</organism>
<keyword evidence="1" id="KW-0472">Membrane</keyword>
<feature type="transmembrane region" description="Helical" evidence="1">
    <location>
        <begin position="263"/>
        <end position="281"/>
    </location>
</feature>
<dbReference type="PANTHER" id="PTHR34289:SF8">
    <property type="entry name" value="DUF819 DOMAIN-CONTAINING PROTEIN"/>
    <property type="match status" value="1"/>
</dbReference>
<feature type="transmembrane region" description="Helical" evidence="1">
    <location>
        <begin position="149"/>
        <end position="170"/>
    </location>
</feature>
<feature type="transmembrane region" description="Helical" evidence="1">
    <location>
        <begin position="87"/>
        <end position="109"/>
    </location>
</feature>
<dbReference type="InterPro" id="IPR008537">
    <property type="entry name" value="DUF819"/>
</dbReference>
<dbReference type="EMBL" id="BJXR01000028">
    <property type="protein sequence ID" value="GEN08343.1"/>
    <property type="molecule type" value="Genomic_DNA"/>
</dbReference>
<feature type="transmembrane region" description="Helical" evidence="1">
    <location>
        <begin position="349"/>
        <end position="374"/>
    </location>
</feature>
<feature type="transmembrane region" description="Helical" evidence="1">
    <location>
        <begin position="121"/>
        <end position="143"/>
    </location>
</feature>
<gene>
    <name evidence="2" type="primary">yjcL</name>
    <name evidence="2" type="ORF">MFU01_33800</name>
    <name evidence="3" type="ORF">SAMN05443572_106232</name>
</gene>
<feature type="transmembrane region" description="Helical" evidence="1">
    <location>
        <begin position="58"/>
        <end position="75"/>
    </location>
</feature>
<feature type="transmembrane region" description="Helical" evidence="1">
    <location>
        <begin position="322"/>
        <end position="343"/>
    </location>
</feature>
<feature type="transmembrane region" description="Helical" evidence="1">
    <location>
        <begin position="209"/>
        <end position="231"/>
    </location>
</feature>
<feature type="transmembrane region" description="Helical" evidence="1">
    <location>
        <begin position="237"/>
        <end position="256"/>
    </location>
</feature>
<sequence length="376" mass="38878">MSGLSQALILVGLPGLVLLGARTLKPIAWLGPVVTCYAAGILLGNLPGLSLHRSVSMSVSEAAVPLAIPLLLFSMDVPRWTRLARPTLLSFVLACVSALVSAALVGLVFSGRMDEWWKMAGMLVGVYVGGTANMNAVGLALQVREETFVLLNTADIVAGAAYLLVLLTVAQRIALAFLPPFQNPTAWSGAGDEATTRGPERSWRFARGLLLSLLLAVAICGASAGAVLGLVGRLDVTGVLLLITTLSLAASFVPAIRALPGSYALGDYALLVFCVAVGSLADASQLGSAGLSVFVFCASVMVLAIALHFGLAALFRIDADTVLITSTATIFGPAFIAPVARALGNRELMVSGITTGLMGFSLGTYLGLALSWLLRP</sequence>
<reference evidence="3 4" key="1">
    <citation type="submission" date="2016-10" db="EMBL/GenBank/DDBJ databases">
        <authorList>
            <person name="Varghese N."/>
            <person name="Submissions S."/>
        </authorList>
    </citation>
    <scope>NUCLEOTIDE SEQUENCE [LARGE SCALE GENOMIC DNA]</scope>
    <source>
        <strain evidence="3 4">DSM 16525</strain>
    </source>
</reference>
<comment type="caution">
    <text evidence="2">The sequence shown here is derived from an EMBL/GenBank/DDBJ whole genome shotgun (WGS) entry which is preliminary data.</text>
</comment>
<keyword evidence="1" id="KW-0812">Transmembrane</keyword>
<dbReference type="RefSeq" id="WP_074956114.1">
    <property type="nucleotide sequence ID" value="NZ_BJXR01000028.1"/>
</dbReference>
<proteinExistence type="predicted"/>
<evidence type="ECO:0000313" key="5">
    <source>
        <dbReference type="Proteomes" id="UP000321514"/>
    </source>
</evidence>
<dbReference type="OrthoDB" id="653763at2"/>
<feature type="transmembrane region" description="Helical" evidence="1">
    <location>
        <begin position="29"/>
        <end position="46"/>
    </location>
</feature>
<evidence type="ECO:0000313" key="4">
    <source>
        <dbReference type="Proteomes" id="UP000183760"/>
    </source>
</evidence>
<feature type="transmembrane region" description="Helical" evidence="1">
    <location>
        <begin position="293"/>
        <end position="315"/>
    </location>
</feature>
<dbReference type="Proteomes" id="UP000183760">
    <property type="component" value="Unassembled WGS sequence"/>
</dbReference>
<dbReference type="Pfam" id="PF05684">
    <property type="entry name" value="DUF819"/>
    <property type="match status" value="1"/>
</dbReference>
<accession>A0A511T404</accession>
<evidence type="ECO:0000313" key="2">
    <source>
        <dbReference type="EMBL" id="GEN08343.1"/>
    </source>
</evidence>
<protein>
    <submittedName>
        <fullName evidence="2">Putative membrane protein YjcL</fullName>
    </submittedName>
    <submittedName>
        <fullName evidence="3">Uncharacterized membrane protein</fullName>
    </submittedName>
</protein>
<keyword evidence="4" id="KW-1185">Reference proteome</keyword>
<dbReference type="PANTHER" id="PTHR34289">
    <property type="entry name" value="PROTEIN, PUTATIVE (DUF819)-RELATED"/>
    <property type="match status" value="1"/>
</dbReference>